<keyword evidence="8" id="KW-1185">Reference proteome</keyword>
<comment type="caution">
    <text evidence="7">The sequence shown here is derived from an EMBL/GenBank/DDBJ whole genome shotgun (WGS) entry which is preliminary data.</text>
</comment>
<dbReference type="EMBL" id="JBCNJP010000011">
    <property type="protein sequence ID" value="KAK9071105.1"/>
    <property type="molecule type" value="Genomic_DNA"/>
</dbReference>
<dbReference type="GO" id="GO:0008270">
    <property type="term" value="F:zinc ion binding"/>
    <property type="evidence" value="ECO:0007669"/>
    <property type="project" value="UniProtKB-KW"/>
</dbReference>
<keyword evidence="3" id="KW-0862">Zinc</keyword>
<evidence type="ECO:0000256" key="1">
    <source>
        <dbReference type="ARBA" id="ARBA00022723"/>
    </source>
</evidence>
<dbReference type="Gene3D" id="3.30.40.10">
    <property type="entry name" value="Zinc/RING finger domain, C3HC4 (zinc finger)"/>
    <property type="match status" value="1"/>
</dbReference>
<dbReference type="Proteomes" id="UP001408789">
    <property type="component" value="Unassembled WGS sequence"/>
</dbReference>
<dbReference type="PANTHER" id="PTHR45931">
    <property type="entry name" value="SI:CH211-59O9.10"/>
    <property type="match status" value="1"/>
</dbReference>
<dbReference type="InterPro" id="IPR013083">
    <property type="entry name" value="Znf_RING/FYVE/PHD"/>
</dbReference>
<dbReference type="SUPFAM" id="SSF57850">
    <property type="entry name" value="RING/U-box"/>
    <property type="match status" value="1"/>
</dbReference>
<dbReference type="GO" id="GO:0061630">
    <property type="term" value="F:ubiquitin protein ligase activity"/>
    <property type="evidence" value="ECO:0007669"/>
    <property type="project" value="TreeGrafter"/>
</dbReference>
<dbReference type="PANTHER" id="PTHR45931:SF3">
    <property type="entry name" value="RING ZINC FINGER-CONTAINING PROTEIN"/>
    <property type="match status" value="1"/>
</dbReference>
<dbReference type="InterPro" id="IPR001841">
    <property type="entry name" value="Znf_RING"/>
</dbReference>
<dbReference type="AlphaFoldDB" id="A0AAP0DDS3"/>
<feature type="region of interest" description="Disordered" evidence="5">
    <location>
        <begin position="28"/>
        <end position="51"/>
    </location>
</feature>
<proteinExistence type="predicted"/>
<dbReference type="SMART" id="SM00184">
    <property type="entry name" value="RING"/>
    <property type="match status" value="1"/>
</dbReference>
<gene>
    <name evidence="7" type="ORF">SSX86_009673</name>
</gene>
<evidence type="ECO:0000256" key="5">
    <source>
        <dbReference type="SAM" id="MobiDB-lite"/>
    </source>
</evidence>
<dbReference type="InterPro" id="IPR051834">
    <property type="entry name" value="RING_finger_E3_ligase"/>
</dbReference>
<protein>
    <recommendedName>
        <fullName evidence="6">RING-type domain-containing protein</fullName>
    </recommendedName>
</protein>
<evidence type="ECO:0000256" key="2">
    <source>
        <dbReference type="ARBA" id="ARBA00022771"/>
    </source>
</evidence>
<evidence type="ECO:0000313" key="8">
    <source>
        <dbReference type="Proteomes" id="UP001408789"/>
    </source>
</evidence>
<name>A0AAP0DDS3_9ASTR</name>
<dbReference type="GO" id="GO:0006511">
    <property type="term" value="P:ubiquitin-dependent protein catabolic process"/>
    <property type="evidence" value="ECO:0007669"/>
    <property type="project" value="TreeGrafter"/>
</dbReference>
<organism evidence="7 8">
    <name type="scientific">Deinandra increscens subsp. villosa</name>
    <dbReference type="NCBI Taxonomy" id="3103831"/>
    <lineage>
        <taxon>Eukaryota</taxon>
        <taxon>Viridiplantae</taxon>
        <taxon>Streptophyta</taxon>
        <taxon>Embryophyta</taxon>
        <taxon>Tracheophyta</taxon>
        <taxon>Spermatophyta</taxon>
        <taxon>Magnoliopsida</taxon>
        <taxon>eudicotyledons</taxon>
        <taxon>Gunneridae</taxon>
        <taxon>Pentapetalae</taxon>
        <taxon>asterids</taxon>
        <taxon>campanulids</taxon>
        <taxon>Asterales</taxon>
        <taxon>Asteraceae</taxon>
        <taxon>Asteroideae</taxon>
        <taxon>Heliantheae alliance</taxon>
        <taxon>Madieae</taxon>
        <taxon>Madiinae</taxon>
        <taxon>Deinandra</taxon>
    </lineage>
</organism>
<keyword evidence="1" id="KW-0479">Metal-binding</keyword>
<feature type="domain" description="RING-type" evidence="6">
    <location>
        <begin position="206"/>
        <end position="247"/>
    </location>
</feature>
<reference evidence="7 8" key="1">
    <citation type="submission" date="2024-04" db="EMBL/GenBank/DDBJ databases">
        <title>The reference genome of an endangered Asteraceae, Deinandra increscens subsp. villosa, native to the Central Coast of California.</title>
        <authorList>
            <person name="Guilliams M."/>
            <person name="Hasenstab-Lehman K."/>
            <person name="Meyer R."/>
            <person name="Mcevoy S."/>
        </authorList>
    </citation>
    <scope>NUCLEOTIDE SEQUENCE [LARGE SCALE GENOMIC DNA]</scope>
    <source>
        <tissue evidence="7">Leaf</tissue>
    </source>
</reference>
<evidence type="ECO:0000256" key="3">
    <source>
        <dbReference type="ARBA" id="ARBA00022833"/>
    </source>
</evidence>
<dbReference type="PROSITE" id="PS50089">
    <property type="entry name" value="ZF_RING_2"/>
    <property type="match status" value="1"/>
</dbReference>
<dbReference type="GO" id="GO:0005634">
    <property type="term" value="C:nucleus"/>
    <property type="evidence" value="ECO:0007669"/>
    <property type="project" value="TreeGrafter"/>
</dbReference>
<dbReference type="Pfam" id="PF13639">
    <property type="entry name" value="zf-RING_2"/>
    <property type="match status" value="1"/>
</dbReference>
<evidence type="ECO:0000256" key="4">
    <source>
        <dbReference type="PROSITE-ProRule" id="PRU00175"/>
    </source>
</evidence>
<evidence type="ECO:0000313" key="7">
    <source>
        <dbReference type="EMBL" id="KAK9071105.1"/>
    </source>
</evidence>
<keyword evidence="2 4" id="KW-0863">Zinc-finger</keyword>
<evidence type="ECO:0000259" key="6">
    <source>
        <dbReference type="PROSITE" id="PS50089"/>
    </source>
</evidence>
<sequence length="259" mass="29240">MSKLFHSRRIRFGARNDGVDGAELDSYRRTATTGRRHHHRNNRLDLGGCNPPPRRIHRHHLSEHEEGVGQSQSGSIINSEDFRSIRRWGAIGNDRLPGVVLLARERLVERLRGVHVSQNRYSNSSLPIIYMVLKCPHQTRIAVSQSSRSSSSIHQEDFSYNNLPMSSMTKMLPPGLSKHELTGLQMTVFNNSMEGNNETASSSRECSICLEGFEDGDELINLDCMHRFHSCCLFPWIEVCGACPNCRKDIVVTSDKPVS</sequence>
<accession>A0AAP0DDS3</accession>